<keyword evidence="2" id="KW-0479">Metal-binding</keyword>
<dbReference type="PANTHER" id="PTHR24388">
    <property type="entry name" value="ZINC FINGER PROTEIN"/>
    <property type="match status" value="1"/>
</dbReference>
<feature type="region of interest" description="Disordered" evidence="9">
    <location>
        <begin position="380"/>
        <end position="400"/>
    </location>
</feature>
<protein>
    <submittedName>
        <fullName evidence="11">WGS project CAEQ00000000 data, annotated contig 632</fullName>
    </submittedName>
</protein>
<keyword evidence="6" id="KW-0539">Nucleus</keyword>
<evidence type="ECO:0000256" key="3">
    <source>
        <dbReference type="ARBA" id="ARBA00022737"/>
    </source>
</evidence>
<evidence type="ECO:0000256" key="9">
    <source>
        <dbReference type="SAM" id="MobiDB-lite"/>
    </source>
</evidence>
<evidence type="ECO:0000313" key="12">
    <source>
        <dbReference type="Proteomes" id="UP000000702"/>
    </source>
</evidence>
<evidence type="ECO:0000259" key="10">
    <source>
        <dbReference type="PROSITE" id="PS50157"/>
    </source>
</evidence>
<keyword evidence="4 7" id="KW-0863">Zinc-finger</keyword>
<evidence type="ECO:0000256" key="7">
    <source>
        <dbReference type="PROSITE-ProRule" id="PRU00042"/>
    </source>
</evidence>
<evidence type="ECO:0000256" key="8">
    <source>
        <dbReference type="SAM" id="Coils"/>
    </source>
</evidence>
<dbReference type="GO" id="GO:0000978">
    <property type="term" value="F:RNA polymerase II cis-regulatory region sequence-specific DNA binding"/>
    <property type="evidence" value="ECO:0007669"/>
    <property type="project" value="TreeGrafter"/>
</dbReference>
<feature type="domain" description="C2H2-type" evidence="10">
    <location>
        <begin position="244"/>
        <end position="272"/>
    </location>
</feature>
<dbReference type="InterPro" id="IPR013087">
    <property type="entry name" value="Znf_C2H2_type"/>
</dbReference>
<comment type="subcellular location">
    <subcellularLocation>
        <location evidence="1">Nucleus</location>
    </subcellularLocation>
</comment>
<feature type="domain" description="C2H2-type" evidence="10">
    <location>
        <begin position="282"/>
        <end position="310"/>
    </location>
</feature>
<evidence type="ECO:0000256" key="1">
    <source>
        <dbReference type="ARBA" id="ARBA00004123"/>
    </source>
</evidence>
<feature type="domain" description="C2H2-type" evidence="10">
    <location>
        <begin position="321"/>
        <end position="349"/>
    </location>
</feature>
<evidence type="ECO:0000256" key="2">
    <source>
        <dbReference type="ARBA" id="ARBA00022723"/>
    </source>
</evidence>
<evidence type="ECO:0000256" key="6">
    <source>
        <dbReference type="ARBA" id="ARBA00023242"/>
    </source>
</evidence>
<organism evidence="11 12">
    <name type="scientific">Trypanosoma congolense (strain IL3000)</name>
    <dbReference type="NCBI Taxonomy" id="1068625"/>
    <lineage>
        <taxon>Eukaryota</taxon>
        <taxon>Discoba</taxon>
        <taxon>Euglenozoa</taxon>
        <taxon>Kinetoplastea</taxon>
        <taxon>Metakinetoplastina</taxon>
        <taxon>Trypanosomatida</taxon>
        <taxon>Trypanosomatidae</taxon>
        <taxon>Trypanosoma</taxon>
        <taxon>Nannomonas</taxon>
    </lineage>
</organism>
<dbReference type="AlphaFoldDB" id="F9WHD6"/>
<gene>
    <name evidence="11" type="ORF">TCIL3000_0_16340</name>
</gene>
<proteinExistence type="predicted"/>
<keyword evidence="8" id="KW-0175">Coiled coil</keyword>
<dbReference type="GO" id="GO:0005634">
    <property type="term" value="C:nucleus"/>
    <property type="evidence" value="ECO:0007669"/>
    <property type="project" value="UniProtKB-SubCell"/>
</dbReference>
<dbReference type="SUPFAM" id="SSF57667">
    <property type="entry name" value="beta-beta-alpha zinc fingers"/>
    <property type="match status" value="2"/>
</dbReference>
<comment type="caution">
    <text evidence="11">The sequence shown here is derived from an EMBL/GenBank/DDBJ whole genome shotgun (WGS) entry which is preliminary data.</text>
</comment>
<dbReference type="SMART" id="SM00355">
    <property type="entry name" value="ZnF_C2H2"/>
    <property type="match status" value="5"/>
</dbReference>
<dbReference type="Pfam" id="PF00096">
    <property type="entry name" value="zf-C2H2"/>
    <property type="match status" value="3"/>
</dbReference>
<feature type="non-terminal residue" evidence="11">
    <location>
        <position position="400"/>
    </location>
</feature>
<dbReference type="PANTHER" id="PTHR24388:SF54">
    <property type="entry name" value="PROTEIN ESCARGOT"/>
    <property type="match status" value="1"/>
</dbReference>
<dbReference type="GO" id="GO:0008270">
    <property type="term" value="F:zinc ion binding"/>
    <property type="evidence" value="ECO:0007669"/>
    <property type="project" value="UniProtKB-KW"/>
</dbReference>
<evidence type="ECO:0000313" key="11">
    <source>
        <dbReference type="EMBL" id="CCD16729.1"/>
    </source>
</evidence>
<feature type="domain" description="C2H2-type" evidence="10">
    <location>
        <begin position="167"/>
        <end position="195"/>
    </location>
</feature>
<keyword evidence="5" id="KW-0862">Zinc</keyword>
<dbReference type="InterPro" id="IPR050527">
    <property type="entry name" value="Snail/Krueppel_Znf"/>
</dbReference>
<keyword evidence="12" id="KW-1185">Reference proteome</keyword>
<keyword evidence="3" id="KW-0677">Repeat</keyword>
<evidence type="ECO:0000256" key="4">
    <source>
        <dbReference type="ARBA" id="ARBA00022771"/>
    </source>
</evidence>
<dbReference type="VEuPathDB" id="TriTrypDB:TcIL3000_0_16340"/>
<dbReference type="InterPro" id="IPR036236">
    <property type="entry name" value="Znf_C2H2_sf"/>
</dbReference>
<dbReference type="GO" id="GO:0000981">
    <property type="term" value="F:DNA-binding transcription factor activity, RNA polymerase II-specific"/>
    <property type="evidence" value="ECO:0007669"/>
    <property type="project" value="TreeGrafter"/>
</dbReference>
<dbReference type="Pfam" id="PF13894">
    <property type="entry name" value="zf-C2H2_4"/>
    <property type="match status" value="2"/>
</dbReference>
<dbReference type="EMBL" id="CAEQ01002417">
    <property type="protein sequence ID" value="CCD16729.1"/>
    <property type="molecule type" value="Genomic_DNA"/>
</dbReference>
<dbReference type="PROSITE" id="PS50157">
    <property type="entry name" value="ZINC_FINGER_C2H2_2"/>
    <property type="match status" value="5"/>
</dbReference>
<accession>F9WHD6</accession>
<name>F9WHD6_TRYCI</name>
<reference evidence="11 12" key="2">
    <citation type="journal article" date="2012" name="Proc. Natl. Acad. Sci. U.S.A.">
        <title>Antigenic diversity is generated by distinct evolutionary mechanisms in African trypanosome species.</title>
        <authorList>
            <person name="Jackson A.P."/>
            <person name="Berry A."/>
            <person name="Aslett M."/>
            <person name="Allison H.C."/>
            <person name="Burton P."/>
            <person name="Vavrova-Anderson J."/>
            <person name="Brown R."/>
            <person name="Browne H."/>
            <person name="Corton N."/>
            <person name="Hauser H."/>
            <person name="Gamble J."/>
            <person name="Gilderthorp R."/>
            <person name="Marcello L."/>
            <person name="McQuillan J."/>
            <person name="Otto T.D."/>
            <person name="Quail M.A."/>
            <person name="Sanders M.J."/>
            <person name="van Tonder A."/>
            <person name="Ginger M.L."/>
            <person name="Field M.C."/>
            <person name="Barry J.D."/>
            <person name="Hertz-Fowler C."/>
            <person name="Berriman M."/>
        </authorList>
    </citation>
    <scope>NUCLEOTIDE SEQUENCE [LARGE SCALE GENOMIC DNA]</scope>
    <source>
        <strain evidence="11 12">IL3000</strain>
    </source>
</reference>
<sequence length="400" mass="46496">MFVDTGEEERLKEELHELRKECIVWKDMANFKKELTQESAREQRVHEGHAVDLGLVMESCAEFLELVAKVVEPLEPKGSDAERLKKSIMLEKLKKGLTKWPEYFETKKNCWQKRLEVEEEVTENDAVEKELKEQEKQVDELEKELETIEEKIKKDIVPMQQSDPEQHPCPYCDRIYASAKWLKRHVREDHPGQPTTGIDEDRVSFECPHGCGKTYQTRGWLMRHLQDKHGERPQSDEAADSNPIYCPHCDRIYASVGWLRRHVRKEHEGETDPDTDEDRVSFECPHGCGKTYKTRGWLMRHLQDKHGERPQSDEAADSNPIYCPHCDKKYASVGWLRRHVQKDHEGETDPDIGACGMRVPCPFCDRKYASFVSLKKRLKDKQENEAITGSDEGSVRLSAP</sequence>
<feature type="coiled-coil region" evidence="8">
    <location>
        <begin position="117"/>
        <end position="151"/>
    </location>
</feature>
<dbReference type="Gene3D" id="3.30.160.60">
    <property type="entry name" value="Classic Zinc Finger"/>
    <property type="match status" value="4"/>
</dbReference>
<evidence type="ECO:0000256" key="5">
    <source>
        <dbReference type="ARBA" id="ARBA00022833"/>
    </source>
</evidence>
<feature type="domain" description="C2H2-type" evidence="10">
    <location>
        <begin position="205"/>
        <end position="233"/>
    </location>
</feature>
<dbReference type="PROSITE" id="PS00028">
    <property type="entry name" value="ZINC_FINGER_C2H2_1"/>
    <property type="match status" value="5"/>
</dbReference>
<dbReference type="Proteomes" id="UP000000702">
    <property type="component" value="Unassembled WGS sequence"/>
</dbReference>
<reference evidence="12" key="1">
    <citation type="submission" date="2011-07" db="EMBL/GenBank/DDBJ databases">
        <title>Divergent evolution of antigenic variation in African trypanosomes.</title>
        <authorList>
            <person name="Jackson A.P."/>
            <person name="Berry A."/>
            <person name="Allison H.C."/>
            <person name="Burton P."/>
            <person name="Anderson J."/>
            <person name="Aslett M."/>
            <person name="Brown R."/>
            <person name="Corton N."/>
            <person name="Harris D."/>
            <person name="Hauser H."/>
            <person name="Gamble J."/>
            <person name="Gilderthorp R."/>
            <person name="McQuillan J."/>
            <person name="Quail M.A."/>
            <person name="Sanders M."/>
            <person name="Van Tonder A."/>
            <person name="Ginger M.L."/>
            <person name="Donelson J.E."/>
            <person name="Field M.C."/>
            <person name="Barry J.D."/>
            <person name="Berriman M."/>
            <person name="Hertz-Fowler C."/>
        </authorList>
    </citation>
    <scope>NUCLEOTIDE SEQUENCE [LARGE SCALE GENOMIC DNA]</scope>
    <source>
        <strain evidence="12">IL3000</strain>
    </source>
</reference>